<dbReference type="AlphaFoldDB" id="A0A0G4FKX2"/>
<evidence type="ECO:0000313" key="2">
    <source>
        <dbReference type="EMBL" id="CEM14025.1"/>
    </source>
</evidence>
<gene>
    <name evidence="2" type="ORF">Vbra_15631</name>
</gene>
<dbReference type="EMBL" id="CDMY01000451">
    <property type="protein sequence ID" value="CEM14025.1"/>
    <property type="molecule type" value="Genomic_DNA"/>
</dbReference>
<evidence type="ECO:0000256" key="1">
    <source>
        <dbReference type="SAM" id="MobiDB-lite"/>
    </source>
</evidence>
<proteinExistence type="predicted"/>
<reference evidence="2 3" key="1">
    <citation type="submission" date="2014-11" db="EMBL/GenBank/DDBJ databases">
        <authorList>
            <person name="Zhu J."/>
            <person name="Qi W."/>
            <person name="Song R."/>
        </authorList>
    </citation>
    <scope>NUCLEOTIDE SEQUENCE [LARGE SCALE GENOMIC DNA]</scope>
</reference>
<evidence type="ECO:0000313" key="3">
    <source>
        <dbReference type="Proteomes" id="UP000041254"/>
    </source>
</evidence>
<sequence length="166" mass="18776">MLLPFAAACQCLHLQPCTFQHFALRRACSSFMAVDYVALAREYGRLSNLHDLSGIFRMINDDAVIYGNEGRAAIVEGMRAFRRRYKDVYWVFHSFELVGPRQVEFAFDRYWRADSGDGAAVMVCSAAEVITFTEDGLMQRIDYSRRPTDPQPSAGYPEGAQVTPTD</sequence>
<organism evidence="2 3">
    <name type="scientific">Vitrella brassicaformis (strain CCMP3155)</name>
    <dbReference type="NCBI Taxonomy" id="1169540"/>
    <lineage>
        <taxon>Eukaryota</taxon>
        <taxon>Sar</taxon>
        <taxon>Alveolata</taxon>
        <taxon>Colpodellida</taxon>
        <taxon>Vitrellaceae</taxon>
        <taxon>Vitrella</taxon>
    </lineage>
</organism>
<protein>
    <recommendedName>
        <fullName evidence="4">SnoaL-like domain-containing protein</fullName>
    </recommendedName>
</protein>
<dbReference type="InParanoid" id="A0A0G4FKX2"/>
<name>A0A0G4FKX2_VITBC</name>
<dbReference type="VEuPathDB" id="CryptoDB:Vbra_15631"/>
<dbReference type="InterPro" id="IPR032710">
    <property type="entry name" value="NTF2-like_dom_sf"/>
</dbReference>
<dbReference type="Proteomes" id="UP000041254">
    <property type="component" value="Unassembled WGS sequence"/>
</dbReference>
<accession>A0A0G4FKX2</accession>
<evidence type="ECO:0008006" key="4">
    <source>
        <dbReference type="Google" id="ProtNLM"/>
    </source>
</evidence>
<dbReference type="Gene3D" id="3.10.450.50">
    <property type="match status" value="1"/>
</dbReference>
<dbReference type="SUPFAM" id="SSF54427">
    <property type="entry name" value="NTF2-like"/>
    <property type="match status" value="1"/>
</dbReference>
<keyword evidence="3" id="KW-1185">Reference proteome</keyword>
<feature type="region of interest" description="Disordered" evidence="1">
    <location>
        <begin position="143"/>
        <end position="166"/>
    </location>
</feature>